<reference evidence="4 5" key="1">
    <citation type="submission" date="2015-09" db="EMBL/GenBank/DDBJ databases">
        <authorList>
            <consortium name="Pathogen Informatics"/>
        </authorList>
    </citation>
    <scope>NUCLEOTIDE SEQUENCE [LARGE SCALE GENOMIC DNA]</scope>
    <source>
        <strain evidence="4 5">2789STDY5834876</strain>
    </source>
</reference>
<name>A0A173Z784_9FIRM</name>
<dbReference type="RefSeq" id="WP_055150253.1">
    <property type="nucleotide sequence ID" value="NZ_CYZU01000002.1"/>
</dbReference>
<protein>
    <submittedName>
        <fullName evidence="4">Uncharacterized protein</fullName>
    </submittedName>
</protein>
<evidence type="ECO:0000256" key="1">
    <source>
        <dbReference type="SAM" id="Coils"/>
    </source>
</evidence>
<evidence type="ECO:0000259" key="3">
    <source>
        <dbReference type="Pfam" id="PF22559"/>
    </source>
</evidence>
<proteinExistence type="predicted"/>
<dbReference type="AlphaFoldDB" id="A0A173Z784"/>
<accession>A0A173Z784</accession>
<evidence type="ECO:0000313" key="4">
    <source>
        <dbReference type="EMBL" id="CUN71055.1"/>
    </source>
</evidence>
<evidence type="ECO:0000259" key="2">
    <source>
        <dbReference type="Pfam" id="PF22555"/>
    </source>
</evidence>
<dbReference type="OrthoDB" id="2086520at2"/>
<feature type="domain" description="GNAT-like C-terminal" evidence="3">
    <location>
        <begin position="300"/>
        <end position="463"/>
    </location>
</feature>
<gene>
    <name evidence="4" type="ORF">ERS852491_00298</name>
</gene>
<dbReference type="Pfam" id="PF22559">
    <property type="entry name" value="GNAT-phage-like"/>
    <property type="match status" value="1"/>
</dbReference>
<keyword evidence="1" id="KW-0175">Coiled coil</keyword>
<sequence length="479" mass="54318">MAMFQNPGAFFLGTLVPSEQKFLKVLLENARKNGYTKFVEPCAGAFAMSHLAVQAGFKPSRVEASDVSMFTSIMGYAIAGNPMEELKIHAKGFSDEELLDPAVAMYAWKYLSTAKNAGKEYFYNFMLDLASRREEHIKNIREQLERAKTLLNGMNYRALDMWKHMAEILDDEHCVVIANPPTYTAGFEKYYDTGGMMTWKEPEYGIFDPATGLQEFMDMCKNAKCLVLCYEENEPGKTAGEPVFARYGVRSGVNVYLTSNRPEEATALANGKKIARPGESKLNALECSMLPRDYEITEKTKVQLCQIERAEAQYYRQLWTHNFVGSSAPVNIAVLIDGKIAGVFGVDKSALTMGAFGTQVSDALFLMYGMTVPHKKYRLGRLLTMLAQNKCFVYKICTDLEKEKVGHLKTVQMTKYPEAKEMRGVMKLTKRIPDAKMGFRLTYESELKDRTEKQTLAEWLRREEKWQKERAKAKSAMSK</sequence>
<dbReference type="STRING" id="39482.ERS852491_00298"/>
<dbReference type="EMBL" id="CYZU01000002">
    <property type="protein sequence ID" value="CUN71055.1"/>
    <property type="molecule type" value="Genomic_DNA"/>
</dbReference>
<dbReference type="Pfam" id="PF22555">
    <property type="entry name" value="DAM-like-phage1"/>
    <property type="match status" value="1"/>
</dbReference>
<dbReference type="InterPro" id="IPR054341">
    <property type="entry name" value="GNAT-like_N"/>
</dbReference>
<dbReference type="Proteomes" id="UP000095544">
    <property type="component" value="Unassembled WGS sequence"/>
</dbReference>
<dbReference type="InterPro" id="IPR054340">
    <property type="entry name" value="GNAT-like_C_phage-like"/>
</dbReference>
<feature type="coiled-coil region" evidence="1">
    <location>
        <begin position="127"/>
        <end position="157"/>
    </location>
</feature>
<evidence type="ECO:0000313" key="5">
    <source>
        <dbReference type="Proteomes" id="UP000095544"/>
    </source>
</evidence>
<organism evidence="4 5">
    <name type="scientific">Faecalicatena contorta</name>
    <dbReference type="NCBI Taxonomy" id="39482"/>
    <lineage>
        <taxon>Bacteria</taxon>
        <taxon>Bacillati</taxon>
        <taxon>Bacillota</taxon>
        <taxon>Clostridia</taxon>
        <taxon>Lachnospirales</taxon>
        <taxon>Lachnospiraceae</taxon>
        <taxon>Faecalicatena</taxon>
    </lineage>
</organism>
<feature type="domain" description="GNAT-like N-terminal" evidence="2">
    <location>
        <begin position="11"/>
        <end position="281"/>
    </location>
</feature>